<gene>
    <name evidence="2" type="ORF">TASK_LOCUS6615</name>
</gene>
<dbReference type="EMBL" id="UYRS01018519">
    <property type="protein sequence ID" value="VDK37043.1"/>
    <property type="molecule type" value="Genomic_DNA"/>
</dbReference>
<feature type="compositionally biased region" description="Basic and acidic residues" evidence="1">
    <location>
        <begin position="42"/>
        <end position="51"/>
    </location>
</feature>
<evidence type="ECO:0000313" key="4">
    <source>
        <dbReference type="WBParaSite" id="TASK_0000661401-mRNA-1"/>
    </source>
</evidence>
<feature type="region of interest" description="Disordered" evidence="1">
    <location>
        <begin position="28"/>
        <end position="52"/>
    </location>
</feature>
<accession>A0A0R3W8D6</accession>
<name>A0A0R3W8D6_TAEAS</name>
<dbReference type="WBParaSite" id="TASK_0000661401-mRNA-1">
    <property type="protein sequence ID" value="TASK_0000661401-mRNA-1"/>
    <property type="gene ID" value="TASK_0000661401"/>
</dbReference>
<proteinExistence type="predicted"/>
<protein>
    <submittedName>
        <fullName evidence="4">Endostatin domain-containing protein</fullName>
    </submittedName>
</protein>
<dbReference type="Proteomes" id="UP000282613">
    <property type="component" value="Unassembled WGS sequence"/>
</dbReference>
<keyword evidence="3" id="KW-1185">Reference proteome</keyword>
<evidence type="ECO:0000313" key="2">
    <source>
        <dbReference type="EMBL" id="VDK37043.1"/>
    </source>
</evidence>
<reference evidence="2 3" key="2">
    <citation type="submission" date="2018-11" db="EMBL/GenBank/DDBJ databases">
        <authorList>
            <consortium name="Pathogen Informatics"/>
        </authorList>
    </citation>
    <scope>NUCLEOTIDE SEQUENCE [LARGE SCALE GENOMIC DNA]</scope>
</reference>
<dbReference type="AlphaFoldDB" id="A0A0R3W8D6"/>
<reference evidence="4" key="1">
    <citation type="submission" date="2017-02" db="UniProtKB">
        <authorList>
            <consortium name="WormBaseParasite"/>
        </authorList>
    </citation>
    <scope>IDENTIFICATION</scope>
</reference>
<organism evidence="4">
    <name type="scientific">Taenia asiatica</name>
    <name type="common">Asian tapeworm</name>
    <dbReference type="NCBI Taxonomy" id="60517"/>
    <lineage>
        <taxon>Eukaryota</taxon>
        <taxon>Metazoa</taxon>
        <taxon>Spiralia</taxon>
        <taxon>Lophotrochozoa</taxon>
        <taxon>Platyhelminthes</taxon>
        <taxon>Cestoda</taxon>
        <taxon>Eucestoda</taxon>
        <taxon>Cyclophyllidea</taxon>
        <taxon>Taeniidae</taxon>
        <taxon>Taenia</taxon>
    </lineage>
</organism>
<evidence type="ECO:0000313" key="3">
    <source>
        <dbReference type="Proteomes" id="UP000282613"/>
    </source>
</evidence>
<sequence length="94" mass="10246">MLGEPGSRTCGDSQPNQATIRMRDPIGRWQAEDNGTPNDFDSGAHNHDASGRTHLLQIEGGPENSLYKSACSYLPDDQAIDHMKQKAGFRAHAP</sequence>
<evidence type="ECO:0000256" key="1">
    <source>
        <dbReference type="SAM" id="MobiDB-lite"/>
    </source>
</evidence>